<dbReference type="InterPro" id="IPR045853">
    <property type="entry name" value="Pep_chain_release_fac_I_sf"/>
</dbReference>
<name>A0A2T6B979_9RHOB</name>
<dbReference type="Pfam" id="PF03462">
    <property type="entry name" value="PCRF"/>
    <property type="match status" value="1"/>
</dbReference>
<feature type="domain" description="Peptide chain release factor" evidence="1">
    <location>
        <begin position="4"/>
        <end position="34"/>
    </location>
</feature>
<gene>
    <name evidence="2" type="ORF">C8N34_102413</name>
</gene>
<evidence type="ECO:0000313" key="2">
    <source>
        <dbReference type="EMBL" id="PTX52625.1"/>
    </source>
</evidence>
<comment type="caution">
    <text evidence="2">The sequence shown here is derived from an EMBL/GenBank/DDBJ whole genome shotgun (WGS) entry which is preliminary data.</text>
</comment>
<keyword evidence="3" id="KW-1185">Reference proteome</keyword>
<sequence length="35" mass="3795">MRLRIEIRPAEGGQDAELFASELAEAYVKFAAGKG</sequence>
<protein>
    <submittedName>
        <fullName evidence="2">PCRF domain-containing protein</fullName>
    </submittedName>
</protein>
<organism evidence="2 3">
    <name type="scientific">Gemmobacter caeni</name>
    <dbReference type="NCBI Taxonomy" id="589035"/>
    <lineage>
        <taxon>Bacteria</taxon>
        <taxon>Pseudomonadati</taxon>
        <taxon>Pseudomonadota</taxon>
        <taxon>Alphaproteobacteria</taxon>
        <taxon>Rhodobacterales</taxon>
        <taxon>Paracoccaceae</taxon>
        <taxon>Gemmobacter</taxon>
    </lineage>
</organism>
<reference evidence="2 3" key="1">
    <citation type="submission" date="2018-04" db="EMBL/GenBank/DDBJ databases">
        <title>Genomic Encyclopedia of Archaeal and Bacterial Type Strains, Phase II (KMG-II): from individual species to whole genera.</title>
        <authorList>
            <person name="Goeker M."/>
        </authorList>
    </citation>
    <scope>NUCLEOTIDE SEQUENCE [LARGE SCALE GENOMIC DNA]</scope>
    <source>
        <strain evidence="2 3">DSM 21823</strain>
    </source>
</reference>
<proteinExistence type="predicted"/>
<dbReference type="InterPro" id="IPR005139">
    <property type="entry name" value="PCRF"/>
</dbReference>
<dbReference type="Proteomes" id="UP000244224">
    <property type="component" value="Unassembled WGS sequence"/>
</dbReference>
<evidence type="ECO:0000313" key="3">
    <source>
        <dbReference type="Proteomes" id="UP000244224"/>
    </source>
</evidence>
<dbReference type="AlphaFoldDB" id="A0A2T6B979"/>
<evidence type="ECO:0000259" key="1">
    <source>
        <dbReference type="Pfam" id="PF03462"/>
    </source>
</evidence>
<accession>A0A2T6B979</accession>
<dbReference type="SUPFAM" id="SSF75620">
    <property type="entry name" value="Release factor"/>
    <property type="match status" value="1"/>
</dbReference>
<dbReference type="Gene3D" id="3.30.70.1660">
    <property type="match status" value="1"/>
</dbReference>
<dbReference type="GO" id="GO:0006415">
    <property type="term" value="P:translational termination"/>
    <property type="evidence" value="ECO:0007669"/>
    <property type="project" value="InterPro"/>
</dbReference>
<dbReference type="EMBL" id="QBKP01000002">
    <property type="protein sequence ID" value="PTX52625.1"/>
    <property type="molecule type" value="Genomic_DNA"/>
</dbReference>